<evidence type="ECO:0000256" key="2">
    <source>
        <dbReference type="ARBA" id="ARBA00008806"/>
    </source>
</evidence>
<dbReference type="PANTHER" id="PTHR37937">
    <property type="entry name" value="CONJUGATIVE TRANSFER: DNA TRANSPORT"/>
    <property type="match status" value="1"/>
</dbReference>
<dbReference type="InterPro" id="IPR051539">
    <property type="entry name" value="T4SS-coupling_protein"/>
</dbReference>
<evidence type="ECO:0000256" key="5">
    <source>
        <dbReference type="ARBA" id="ARBA00022989"/>
    </source>
</evidence>
<reference evidence="7 8" key="1">
    <citation type="submission" date="2020-04" db="EMBL/GenBank/DDBJ databases">
        <title>Molecular characterization of pseudomonads from Agaricus bisporus reveal novel blotch 2 pathogens in Western Europe.</title>
        <authorList>
            <person name="Taparia T."/>
            <person name="Krijger M."/>
            <person name="Haynes E."/>
            <person name="Elpinstone J.G."/>
            <person name="Noble R."/>
            <person name="Van Der Wolf J."/>
        </authorList>
    </citation>
    <scope>NUCLEOTIDE SEQUENCE [LARGE SCALE GENOMIC DNA]</scope>
    <source>
        <strain evidence="7 8">P8021</strain>
    </source>
</reference>
<evidence type="ECO:0000256" key="1">
    <source>
        <dbReference type="ARBA" id="ARBA00004651"/>
    </source>
</evidence>
<evidence type="ECO:0000256" key="6">
    <source>
        <dbReference type="ARBA" id="ARBA00023136"/>
    </source>
</evidence>
<proteinExistence type="inferred from homology"/>
<dbReference type="InterPro" id="IPR003688">
    <property type="entry name" value="TraG/VirD4"/>
</dbReference>
<protein>
    <submittedName>
        <fullName evidence="7">Type IV secretory system conjugative DNA transfer family protein</fullName>
    </submittedName>
</protein>
<comment type="similarity">
    <text evidence="2">Belongs to the VirD4/TraG family.</text>
</comment>
<gene>
    <name evidence="7" type="ORF">HX893_32510</name>
</gene>
<keyword evidence="5" id="KW-1133">Transmembrane helix</keyword>
<dbReference type="InterPro" id="IPR027417">
    <property type="entry name" value="P-loop_NTPase"/>
</dbReference>
<dbReference type="SUPFAM" id="SSF52540">
    <property type="entry name" value="P-loop containing nucleoside triphosphate hydrolases"/>
    <property type="match status" value="1"/>
</dbReference>
<evidence type="ECO:0000256" key="4">
    <source>
        <dbReference type="ARBA" id="ARBA00022692"/>
    </source>
</evidence>
<evidence type="ECO:0000313" key="8">
    <source>
        <dbReference type="Proteomes" id="UP000585226"/>
    </source>
</evidence>
<dbReference type="Gene3D" id="3.40.50.300">
    <property type="entry name" value="P-loop containing nucleotide triphosphate hydrolases"/>
    <property type="match status" value="1"/>
</dbReference>
<dbReference type="PANTHER" id="PTHR37937:SF1">
    <property type="entry name" value="CONJUGATIVE TRANSFER: DNA TRANSPORT"/>
    <property type="match status" value="1"/>
</dbReference>
<dbReference type="EMBL" id="JACASD010000130">
    <property type="protein sequence ID" value="NWE92848.1"/>
    <property type="molecule type" value="Genomic_DNA"/>
</dbReference>
<organism evidence="7 8">
    <name type="scientific">Pseudomonas reactans</name>
    <dbReference type="NCBI Taxonomy" id="117680"/>
    <lineage>
        <taxon>Bacteria</taxon>
        <taxon>Pseudomonadati</taxon>
        <taxon>Pseudomonadota</taxon>
        <taxon>Gammaproteobacteria</taxon>
        <taxon>Pseudomonadales</taxon>
        <taxon>Pseudomonadaceae</taxon>
        <taxon>Pseudomonas</taxon>
    </lineage>
</organism>
<sequence length="510" mass="57266">MSDFYKEFMRDVPRGDSTRPLREQKVPQARWMRLEDIAASHTLSYDPRKPGKKVLIGALGKQLIGIEDDRHILTVAGSRSGKSVGLISNLFFYPGSILATDPKGELADITADKRAGLGQKIYVVDPFGVSSVAASKYRASYNPMSILTTGSETFLEDAALIAESIVVQSADQKDPHWDESAKNFIEGVIIHVATAPQYASKRHLITVRDLIKRALWVEPGDDEDSKAKPAMPLLYEEMMDNAYRLQDHPETEDIGSAIMAAALDFYGKKGAEISGVHSTVNRHTKFLDYSAFRKVLREHDFDLAELKRNPAGVSIYLCFPATRIEISRRWMRVFVNQLLDAMEREKKVPPVPVLACLDEFPVLGYMKQLETASGLIASFGVKLWVIIQDWSQGKALYGERWETFAGNAGIMQFFGNNDLATTEYISKLLGKTQVEVARTGEVAQDQQHKGLSGRSEAIELYDLMTPDEIRRHFSRSDPLKRQIILWAGRHPMMLQRAIYYDQSSPLGSFI</sequence>
<dbReference type="Proteomes" id="UP000585226">
    <property type="component" value="Unassembled WGS sequence"/>
</dbReference>
<accession>A0A7Y8KL41</accession>
<name>A0A7Y8KL41_9PSED</name>
<evidence type="ECO:0000313" key="7">
    <source>
        <dbReference type="EMBL" id="NWE92848.1"/>
    </source>
</evidence>
<dbReference type="GO" id="GO:0005886">
    <property type="term" value="C:plasma membrane"/>
    <property type="evidence" value="ECO:0007669"/>
    <property type="project" value="UniProtKB-SubCell"/>
</dbReference>
<dbReference type="CDD" id="cd01127">
    <property type="entry name" value="TrwB_TraG_TraD_VirD4"/>
    <property type="match status" value="1"/>
</dbReference>
<keyword evidence="6" id="KW-0472">Membrane</keyword>
<dbReference type="AlphaFoldDB" id="A0A7Y8KL41"/>
<evidence type="ECO:0000256" key="3">
    <source>
        <dbReference type="ARBA" id="ARBA00022475"/>
    </source>
</evidence>
<comment type="subcellular location">
    <subcellularLocation>
        <location evidence="1">Cell membrane</location>
        <topology evidence="1">Multi-pass membrane protein</topology>
    </subcellularLocation>
</comment>
<comment type="caution">
    <text evidence="7">The sequence shown here is derived from an EMBL/GenBank/DDBJ whole genome shotgun (WGS) entry which is preliminary data.</text>
</comment>
<keyword evidence="3" id="KW-1003">Cell membrane</keyword>
<dbReference type="Pfam" id="PF02534">
    <property type="entry name" value="T4SS-DNA_transf"/>
    <property type="match status" value="1"/>
</dbReference>
<dbReference type="RefSeq" id="WP_177115063.1">
    <property type="nucleotide sequence ID" value="NZ_JACASD010000130.1"/>
</dbReference>
<keyword evidence="4" id="KW-0812">Transmembrane</keyword>